<dbReference type="RefSeq" id="WP_227179883.1">
    <property type="nucleotide sequence ID" value="NZ_JAJBZT010000003.1"/>
</dbReference>
<dbReference type="Gene3D" id="3.40.50.2000">
    <property type="entry name" value="Glycogen Phosphorylase B"/>
    <property type="match status" value="2"/>
</dbReference>
<evidence type="ECO:0000259" key="1">
    <source>
        <dbReference type="Pfam" id="PF00534"/>
    </source>
</evidence>
<accession>A0ABS8D525</accession>
<evidence type="ECO:0000313" key="4">
    <source>
        <dbReference type="Proteomes" id="UP001165395"/>
    </source>
</evidence>
<feature type="domain" description="Glycosyl transferase family 1" evidence="1">
    <location>
        <begin position="172"/>
        <end position="290"/>
    </location>
</feature>
<organism evidence="3 4">
    <name type="scientific">Leeia speluncae</name>
    <dbReference type="NCBI Taxonomy" id="2884804"/>
    <lineage>
        <taxon>Bacteria</taxon>
        <taxon>Pseudomonadati</taxon>
        <taxon>Pseudomonadota</taxon>
        <taxon>Betaproteobacteria</taxon>
        <taxon>Neisseriales</taxon>
        <taxon>Leeiaceae</taxon>
        <taxon>Leeia</taxon>
    </lineage>
</organism>
<evidence type="ECO:0000259" key="2">
    <source>
        <dbReference type="Pfam" id="PF13439"/>
    </source>
</evidence>
<dbReference type="EMBL" id="JAJBZT010000003">
    <property type="protein sequence ID" value="MCB6183272.1"/>
    <property type="molecule type" value="Genomic_DNA"/>
</dbReference>
<name>A0ABS8D525_9NEIS</name>
<comment type="caution">
    <text evidence="3">The sequence shown here is derived from an EMBL/GenBank/DDBJ whole genome shotgun (WGS) entry which is preliminary data.</text>
</comment>
<dbReference type="Proteomes" id="UP001165395">
    <property type="component" value="Unassembled WGS sequence"/>
</dbReference>
<proteinExistence type="predicted"/>
<dbReference type="InterPro" id="IPR001296">
    <property type="entry name" value="Glyco_trans_1"/>
</dbReference>
<dbReference type="SUPFAM" id="SSF53756">
    <property type="entry name" value="UDP-Glycosyltransferase/glycogen phosphorylase"/>
    <property type="match status" value="1"/>
</dbReference>
<dbReference type="PANTHER" id="PTHR45947">
    <property type="entry name" value="SULFOQUINOVOSYL TRANSFERASE SQD2"/>
    <property type="match status" value="1"/>
</dbReference>
<dbReference type="Pfam" id="PF13439">
    <property type="entry name" value="Glyco_transf_4"/>
    <property type="match status" value="1"/>
</dbReference>
<feature type="domain" description="Glycosyltransferase subfamily 4-like N-terminal" evidence="2">
    <location>
        <begin position="14"/>
        <end position="166"/>
    </location>
</feature>
<dbReference type="Pfam" id="PF00534">
    <property type="entry name" value="Glycos_transf_1"/>
    <property type="match status" value="1"/>
</dbReference>
<dbReference type="InterPro" id="IPR028098">
    <property type="entry name" value="Glyco_trans_4-like_N"/>
</dbReference>
<dbReference type="PANTHER" id="PTHR45947:SF3">
    <property type="entry name" value="SULFOQUINOVOSYL TRANSFERASE SQD2"/>
    <property type="match status" value="1"/>
</dbReference>
<protein>
    <submittedName>
        <fullName evidence="3">Glycosyltransferase family 1 protein</fullName>
    </submittedName>
</protein>
<gene>
    <name evidence="3" type="ORF">LIN78_06915</name>
</gene>
<evidence type="ECO:0000313" key="3">
    <source>
        <dbReference type="EMBL" id="MCB6183272.1"/>
    </source>
</evidence>
<dbReference type="InterPro" id="IPR050194">
    <property type="entry name" value="Glycosyltransferase_grp1"/>
</dbReference>
<reference evidence="3" key="1">
    <citation type="submission" date="2021-10" db="EMBL/GenBank/DDBJ databases">
        <title>The complete genome sequence of Leeia sp. TBRC 13508.</title>
        <authorList>
            <person name="Charoenyingcharoen P."/>
            <person name="Yukphan P."/>
        </authorList>
    </citation>
    <scope>NUCLEOTIDE SEQUENCE</scope>
    <source>
        <strain evidence="3">TBRC 13508</strain>
    </source>
</reference>
<keyword evidence="4" id="KW-1185">Reference proteome</keyword>
<dbReference type="CDD" id="cd03814">
    <property type="entry name" value="GT4-like"/>
    <property type="match status" value="1"/>
</dbReference>
<sequence>MKILIVTDAWLPQVNGVVRTLEYTAADLEKWGHEVEFLTPQGFKTMPMPTYPDIRLSLFPYRKVKAFIEELKPEAIHIATEGPLGMAARKWCLQQNVPFTTAYHSRFPEYVQLRTGLPLSVSYAWLRRFHGAARHVMVPTPVVRKDLEAQGFTNVATWSHGVDLNRFHPEGEKNALPGEPPVFLYVGRVAVEKNLDAFLSLDLPGCKWVAGVGPARERLMKEYPEVNWLGVLDSVQLAAAYRSASVFVFPSKTDTFGLVMLEAMACGCPVAAYPVTGPLDVIGDSDAGVMEEDLKLACLKALVIDRATPRLYAEQFAWEKASEQFLSWLCQIVWEGSKPYEKTKQLAIA</sequence>